<dbReference type="EMBL" id="JABSNO010000015">
    <property type="protein sequence ID" value="NRS93055.1"/>
    <property type="molecule type" value="Genomic_DNA"/>
</dbReference>
<organism evidence="1 2">
    <name type="scientific">Frigoriflavimonas asaccharolytica</name>
    <dbReference type="NCBI Taxonomy" id="2735899"/>
    <lineage>
        <taxon>Bacteria</taxon>
        <taxon>Pseudomonadati</taxon>
        <taxon>Bacteroidota</taxon>
        <taxon>Flavobacteriia</taxon>
        <taxon>Flavobacteriales</taxon>
        <taxon>Weeksellaceae</taxon>
        <taxon>Frigoriflavimonas</taxon>
    </lineage>
</organism>
<dbReference type="Gene3D" id="1.10.10.10">
    <property type="entry name" value="Winged helix-like DNA-binding domain superfamily/Winged helix DNA-binding domain"/>
    <property type="match status" value="1"/>
</dbReference>
<dbReference type="RefSeq" id="WP_226927492.1">
    <property type="nucleotide sequence ID" value="NZ_JABSNO010000015.1"/>
</dbReference>
<evidence type="ECO:0000313" key="2">
    <source>
        <dbReference type="Proteomes" id="UP000610746"/>
    </source>
</evidence>
<dbReference type="AlphaFoldDB" id="A0A8J8GBR9"/>
<dbReference type="InterPro" id="IPR036388">
    <property type="entry name" value="WH-like_DNA-bd_sf"/>
</dbReference>
<protein>
    <recommendedName>
        <fullName evidence="3">DUF3253 domain-containing protein</fullName>
    </recommendedName>
</protein>
<evidence type="ECO:0008006" key="3">
    <source>
        <dbReference type="Google" id="ProtNLM"/>
    </source>
</evidence>
<name>A0A8J8GBR9_9FLAO</name>
<reference evidence="1" key="1">
    <citation type="submission" date="2020-05" db="EMBL/GenBank/DDBJ databases">
        <title>Genomic Encyclopedia of Type Strains, Phase IV (KMG-V): Genome sequencing to study the core and pangenomes of soil and plant-associated prokaryotes.</title>
        <authorList>
            <person name="Whitman W."/>
        </authorList>
    </citation>
    <scope>NUCLEOTIDE SEQUENCE</scope>
    <source>
        <strain evidence="1">16F</strain>
    </source>
</reference>
<comment type="caution">
    <text evidence="1">The sequence shown here is derived from an EMBL/GenBank/DDBJ whole genome shotgun (WGS) entry which is preliminary data.</text>
</comment>
<dbReference type="InterPro" id="IPR021660">
    <property type="entry name" value="DUF3253"/>
</dbReference>
<sequence length="71" mass="8266">MKISKLIETSHLKFAEIRGMDKTYCPSEVARELFPEDWRDHMNFVREVADKMVLDGKLVVLQEGMVQTNLP</sequence>
<dbReference type="Pfam" id="PF11625">
    <property type="entry name" value="DUF3253"/>
    <property type="match status" value="1"/>
</dbReference>
<gene>
    <name evidence="1" type="ORF">HNQ03_002140</name>
</gene>
<accession>A0A8J8GBR9</accession>
<keyword evidence="2" id="KW-1185">Reference proteome</keyword>
<evidence type="ECO:0000313" key="1">
    <source>
        <dbReference type="EMBL" id="NRS93055.1"/>
    </source>
</evidence>
<dbReference type="InterPro" id="IPR036390">
    <property type="entry name" value="WH_DNA-bd_sf"/>
</dbReference>
<dbReference type="Proteomes" id="UP000610746">
    <property type="component" value="Unassembled WGS sequence"/>
</dbReference>
<dbReference type="SUPFAM" id="SSF46785">
    <property type="entry name" value="Winged helix' DNA-binding domain"/>
    <property type="match status" value="1"/>
</dbReference>
<proteinExistence type="predicted"/>